<reference evidence="4 5" key="1">
    <citation type="submission" date="2012-11" db="EMBL/GenBank/DDBJ databases">
        <title>Whole genome sequence of Gluconacetobacter europaeus NBRC3261.</title>
        <authorList>
            <person name="Azuma Y."/>
            <person name="Higashiura N."/>
            <person name="Hirakawa H."/>
            <person name="Matsushita K."/>
        </authorList>
    </citation>
    <scope>NUCLEOTIDE SEQUENCE [LARGE SCALE GENOMIC DNA]</scope>
    <source>
        <strain evidence="4 5">NBRC 3261</strain>
    </source>
</reference>
<dbReference type="Pfam" id="PF00210">
    <property type="entry name" value="Ferritin"/>
    <property type="match status" value="1"/>
</dbReference>
<dbReference type="GO" id="GO:0005829">
    <property type="term" value="C:cytosol"/>
    <property type="evidence" value="ECO:0007669"/>
    <property type="project" value="TreeGrafter"/>
</dbReference>
<evidence type="ECO:0000313" key="5">
    <source>
        <dbReference type="Proteomes" id="UP000032675"/>
    </source>
</evidence>
<dbReference type="SUPFAM" id="SSF47240">
    <property type="entry name" value="Ferritin-like"/>
    <property type="match status" value="1"/>
</dbReference>
<dbReference type="CDD" id="cd00657">
    <property type="entry name" value="Ferritin_like"/>
    <property type="match status" value="1"/>
</dbReference>
<dbReference type="GO" id="GO:0020037">
    <property type="term" value="F:heme binding"/>
    <property type="evidence" value="ECO:0007669"/>
    <property type="project" value="TreeGrafter"/>
</dbReference>
<dbReference type="EMBL" id="BANI01000067">
    <property type="protein sequence ID" value="GAN96513.1"/>
    <property type="molecule type" value="Genomic_DNA"/>
</dbReference>
<protein>
    <submittedName>
        <fullName evidence="4">Bacterioferritin</fullName>
    </submittedName>
</protein>
<evidence type="ECO:0000256" key="1">
    <source>
        <dbReference type="ARBA" id="ARBA00022434"/>
    </source>
</evidence>
<evidence type="ECO:0000313" key="4">
    <source>
        <dbReference type="EMBL" id="GAN96513.1"/>
    </source>
</evidence>
<name>A0A0D6PZN2_KOMEU</name>
<dbReference type="GO" id="GO:0008199">
    <property type="term" value="F:ferric iron binding"/>
    <property type="evidence" value="ECO:0007669"/>
    <property type="project" value="InterPro"/>
</dbReference>
<feature type="domain" description="Ferritin-like diiron" evidence="3">
    <location>
        <begin position="53"/>
        <end position="203"/>
    </location>
</feature>
<dbReference type="PANTHER" id="PTHR30295:SF1">
    <property type="entry name" value="DNA PROTECTION DURING STARVATION PROTEIN"/>
    <property type="match status" value="1"/>
</dbReference>
<dbReference type="Gene3D" id="1.20.1260.10">
    <property type="match status" value="1"/>
</dbReference>
<keyword evidence="2" id="KW-0408">Iron</keyword>
<dbReference type="GO" id="GO:0004322">
    <property type="term" value="F:ferroxidase activity"/>
    <property type="evidence" value="ECO:0007669"/>
    <property type="project" value="TreeGrafter"/>
</dbReference>
<dbReference type="GO" id="GO:0006879">
    <property type="term" value="P:intracellular iron ion homeostasis"/>
    <property type="evidence" value="ECO:0007669"/>
    <property type="project" value="UniProtKB-KW"/>
</dbReference>
<dbReference type="PROSITE" id="PS50905">
    <property type="entry name" value="FERRITIN_LIKE"/>
    <property type="match status" value="1"/>
</dbReference>
<dbReference type="InterPro" id="IPR009040">
    <property type="entry name" value="Ferritin-like_diiron"/>
</dbReference>
<gene>
    <name evidence="4" type="ORF">Geu3261_0073_007</name>
</gene>
<dbReference type="InterPro" id="IPR009078">
    <property type="entry name" value="Ferritin-like_SF"/>
</dbReference>
<dbReference type="InterPro" id="IPR008331">
    <property type="entry name" value="Ferritin_DPS_dom"/>
</dbReference>
<proteinExistence type="predicted"/>
<keyword evidence="1" id="KW-0409">Iron storage</keyword>
<sequence length="207" mass="23178">MIRNGHATMRMPETDKESIMSDAAENTFLTDVQTLRERAKKAIEKGALTPAYQGNVQTAIDLLQTVVATELVCVLRYTMHSISVTGITSESVSSEFATHAKEERAHMMWAADRIDQLGGVPNLSPEGLATRSATEYGNGGNLIEMVRQNLVAERLVIEHYRELIRYFADHDPTTRIMLEKILAEEEEHATDMHDLLVAHEGRPFLQS</sequence>
<dbReference type="AlphaFoldDB" id="A0A0D6PZN2"/>
<evidence type="ECO:0000256" key="2">
    <source>
        <dbReference type="ARBA" id="ARBA00023004"/>
    </source>
</evidence>
<dbReference type="InterPro" id="IPR012347">
    <property type="entry name" value="Ferritin-like"/>
</dbReference>
<comment type="caution">
    <text evidence="4">The sequence shown here is derived from an EMBL/GenBank/DDBJ whole genome shotgun (WGS) entry which is preliminary data.</text>
</comment>
<dbReference type="RefSeq" id="WP_048851233.1">
    <property type="nucleotide sequence ID" value="NZ_BANI01000067.1"/>
</dbReference>
<dbReference type="Proteomes" id="UP000032675">
    <property type="component" value="Unassembled WGS sequence"/>
</dbReference>
<evidence type="ECO:0000259" key="3">
    <source>
        <dbReference type="PROSITE" id="PS50905"/>
    </source>
</evidence>
<organism evidence="4 5">
    <name type="scientific">Komagataeibacter europaeus NBRC 3261</name>
    <dbReference type="NCBI Taxonomy" id="1234669"/>
    <lineage>
        <taxon>Bacteria</taxon>
        <taxon>Pseudomonadati</taxon>
        <taxon>Pseudomonadota</taxon>
        <taxon>Alphaproteobacteria</taxon>
        <taxon>Acetobacterales</taxon>
        <taxon>Acetobacteraceae</taxon>
        <taxon>Komagataeibacter</taxon>
    </lineage>
</organism>
<accession>A0A0D6PZN2</accession>
<dbReference type="PANTHER" id="PTHR30295">
    <property type="entry name" value="BACTERIOFERRITIN"/>
    <property type="match status" value="1"/>
</dbReference>